<gene>
    <name evidence="7" type="ORF">A2704_03005</name>
</gene>
<accession>A0A1F6CHI6</accession>
<dbReference type="PANTHER" id="PTHR30461">
    <property type="entry name" value="DNA-INVERTASE FROM LAMBDOID PROPHAGE"/>
    <property type="match status" value="1"/>
</dbReference>
<dbReference type="SUPFAM" id="SSF53041">
    <property type="entry name" value="Resolvase-like"/>
    <property type="match status" value="1"/>
</dbReference>
<dbReference type="GO" id="GO:0015074">
    <property type="term" value="P:DNA integration"/>
    <property type="evidence" value="ECO:0007669"/>
    <property type="project" value="UniProtKB-KW"/>
</dbReference>
<evidence type="ECO:0000256" key="5">
    <source>
        <dbReference type="PROSITE-ProRule" id="PRU10137"/>
    </source>
</evidence>
<dbReference type="Proteomes" id="UP000176445">
    <property type="component" value="Unassembled WGS sequence"/>
</dbReference>
<evidence type="ECO:0000256" key="4">
    <source>
        <dbReference type="PIRSR" id="PIRSR606118-50"/>
    </source>
</evidence>
<keyword evidence="3" id="KW-0233">DNA recombination</keyword>
<dbReference type="PROSITE" id="PS00397">
    <property type="entry name" value="RECOMBINASES_1"/>
    <property type="match status" value="1"/>
</dbReference>
<dbReference type="InterPro" id="IPR050639">
    <property type="entry name" value="SSR_resolvase"/>
</dbReference>
<evidence type="ECO:0000313" key="7">
    <source>
        <dbReference type="EMBL" id="OGG48696.1"/>
    </source>
</evidence>
<evidence type="ECO:0000259" key="6">
    <source>
        <dbReference type="PROSITE" id="PS51736"/>
    </source>
</evidence>
<dbReference type="Pfam" id="PF00239">
    <property type="entry name" value="Resolvase"/>
    <property type="match status" value="1"/>
</dbReference>
<comment type="caution">
    <text evidence="7">The sequence shown here is derived from an EMBL/GenBank/DDBJ whole genome shotgun (WGS) entry which is preliminary data.</text>
</comment>
<keyword evidence="2" id="KW-0238">DNA-binding</keyword>
<dbReference type="InterPro" id="IPR006119">
    <property type="entry name" value="Resolv_N"/>
</dbReference>
<dbReference type="Gene3D" id="3.40.50.1390">
    <property type="entry name" value="Resolvase, N-terminal catalytic domain"/>
    <property type="match status" value="1"/>
</dbReference>
<reference evidence="7 8" key="1">
    <citation type="journal article" date="2016" name="Nat. Commun.">
        <title>Thousands of microbial genomes shed light on interconnected biogeochemical processes in an aquifer system.</title>
        <authorList>
            <person name="Anantharaman K."/>
            <person name="Brown C.T."/>
            <person name="Hug L.A."/>
            <person name="Sharon I."/>
            <person name="Castelle C.J."/>
            <person name="Probst A.J."/>
            <person name="Thomas B.C."/>
            <person name="Singh A."/>
            <person name="Wilkins M.J."/>
            <person name="Karaoz U."/>
            <person name="Brodie E.L."/>
            <person name="Williams K.H."/>
            <person name="Hubbard S.S."/>
            <person name="Banfield J.F."/>
        </authorList>
    </citation>
    <scope>NUCLEOTIDE SEQUENCE [LARGE SCALE GENOMIC DNA]</scope>
</reference>
<sequence length="205" mass="23896">MKNKIKQNTGKRRAIIYVRVSSDEQVKGTSLDDQEARCLRYCEEQGLEVVKVFREEGASAKSADRKVFLEAIEFCRKNRGTIDAFVVWKVDRFARNREDHFFVRKTLSEYGTMLRSVTEPIGDSPTEKLMETMLAGFAEFDNEIRKQRCTNGMLARIREGIWPWKPPVGYKCANHKKRGEKKNEPDKAHEEVFPILQKMLKGYLR</sequence>
<feature type="active site" description="O-(5'-phospho-DNA)-serine intermediate" evidence="4 5">
    <location>
        <position position="21"/>
    </location>
</feature>
<dbReference type="AlphaFoldDB" id="A0A1F6CHI6"/>
<dbReference type="EMBL" id="MFKW01000086">
    <property type="protein sequence ID" value="OGG48696.1"/>
    <property type="molecule type" value="Genomic_DNA"/>
</dbReference>
<evidence type="ECO:0000313" key="8">
    <source>
        <dbReference type="Proteomes" id="UP000176445"/>
    </source>
</evidence>
<dbReference type="InterPro" id="IPR006118">
    <property type="entry name" value="Recombinase_CS"/>
</dbReference>
<evidence type="ECO:0000256" key="1">
    <source>
        <dbReference type="ARBA" id="ARBA00022908"/>
    </source>
</evidence>
<keyword evidence="1" id="KW-0229">DNA integration</keyword>
<feature type="domain" description="Resolvase/invertase-type recombinase catalytic" evidence="6">
    <location>
        <begin position="13"/>
        <end position="160"/>
    </location>
</feature>
<dbReference type="InterPro" id="IPR036162">
    <property type="entry name" value="Resolvase-like_N_sf"/>
</dbReference>
<protein>
    <recommendedName>
        <fullName evidence="6">Resolvase/invertase-type recombinase catalytic domain-containing protein</fullName>
    </recommendedName>
</protein>
<name>A0A1F6CHI6_9BACT</name>
<dbReference type="SMART" id="SM00857">
    <property type="entry name" value="Resolvase"/>
    <property type="match status" value="1"/>
</dbReference>
<evidence type="ECO:0000256" key="3">
    <source>
        <dbReference type="ARBA" id="ARBA00023172"/>
    </source>
</evidence>
<organism evidence="7 8">
    <name type="scientific">Candidatus Kaiserbacteria bacterium RIFCSPHIGHO2_01_FULL_54_36b</name>
    <dbReference type="NCBI Taxonomy" id="1798483"/>
    <lineage>
        <taxon>Bacteria</taxon>
        <taxon>Candidatus Kaiseribacteriota</taxon>
    </lineage>
</organism>
<dbReference type="PANTHER" id="PTHR30461:SF2">
    <property type="entry name" value="SERINE RECOMBINASE PINE-RELATED"/>
    <property type="match status" value="1"/>
</dbReference>
<dbReference type="CDD" id="cd00338">
    <property type="entry name" value="Ser_Recombinase"/>
    <property type="match status" value="1"/>
</dbReference>
<evidence type="ECO:0000256" key="2">
    <source>
        <dbReference type="ARBA" id="ARBA00023125"/>
    </source>
</evidence>
<dbReference type="GO" id="GO:0000150">
    <property type="term" value="F:DNA strand exchange activity"/>
    <property type="evidence" value="ECO:0007669"/>
    <property type="project" value="InterPro"/>
</dbReference>
<dbReference type="PROSITE" id="PS51736">
    <property type="entry name" value="RECOMBINASES_3"/>
    <property type="match status" value="1"/>
</dbReference>
<proteinExistence type="predicted"/>
<dbReference type="GO" id="GO:0003677">
    <property type="term" value="F:DNA binding"/>
    <property type="evidence" value="ECO:0007669"/>
    <property type="project" value="UniProtKB-KW"/>
</dbReference>